<evidence type="ECO:0000313" key="2">
    <source>
        <dbReference type="Proteomes" id="UP000023152"/>
    </source>
</evidence>
<dbReference type="Proteomes" id="UP000023152">
    <property type="component" value="Unassembled WGS sequence"/>
</dbReference>
<sequence>MNEDKKENREVIEISEDWKKRKTQIEILEKKWKEWNEEKRMELNGMNWDDIWSFDGELQQIKKRVLIQIDDIPSIIKTLFSDQLSIKIDLKNASKGFEEISEKQKSIQQKIDEKSLEKIELKKQVDE</sequence>
<dbReference type="AlphaFoldDB" id="X6L764"/>
<name>X6L764_RETFI</name>
<gene>
    <name evidence="1" type="ORF">RFI_40396</name>
</gene>
<keyword evidence="2" id="KW-1185">Reference proteome</keyword>
<comment type="caution">
    <text evidence="1">The sequence shown here is derived from an EMBL/GenBank/DDBJ whole genome shotgun (WGS) entry which is preliminary data.</text>
</comment>
<protein>
    <submittedName>
        <fullName evidence="1">Uncharacterized protein</fullName>
    </submittedName>
</protein>
<accession>X6L764</accession>
<organism evidence="1 2">
    <name type="scientific">Reticulomyxa filosa</name>
    <dbReference type="NCBI Taxonomy" id="46433"/>
    <lineage>
        <taxon>Eukaryota</taxon>
        <taxon>Sar</taxon>
        <taxon>Rhizaria</taxon>
        <taxon>Retaria</taxon>
        <taxon>Foraminifera</taxon>
        <taxon>Monothalamids</taxon>
        <taxon>Reticulomyxidae</taxon>
        <taxon>Reticulomyxa</taxon>
    </lineage>
</organism>
<evidence type="ECO:0000313" key="1">
    <source>
        <dbReference type="EMBL" id="ETN97135.1"/>
    </source>
</evidence>
<reference evidence="1 2" key="1">
    <citation type="journal article" date="2013" name="Curr. Biol.">
        <title>The Genome of the Foraminiferan Reticulomyxa filosa.</title>
        <authorList>
            <person name="Glockner G."/>
            <person name="Hulsmann N."/>
            <person name="Schleicher M."/>
            <person name="Noegel A.A."/>
            <person name="Eichinger L."/>
            <person name="Gallinger C."/>
            <person name="Pawlowski J."/>
            <person name="Sierra R."/>
            <person name="Euteneuer U."/>
            <person name="Pillet L."/>
            <person name="Moustafa A."/>
            <person name="Platzer M."/>
            <person name="Groth M."/>
            <person name="Szafranski K."/>
            <person name="Schliwa M."/>
        </authorList>
    </citation>
    <scope>NUCLEOTIDE SEQUENCE [LARGE SCALE GENOMIC DNA]</scope>
</reference>
<proteinExistence type="predicted"/>
<feature type="non-terminal residue" evidence="1">
    <location>
        <position position="127"/>
    </location>
</feature>
<dbReference type="EMBL" id="ASPP01050700">
    <property type="protein sequence ID" value="ETN97135.1"/>
    <property type="molecule type" value="Genomic_DNA"/>
</dbReference>